<dbReference type="Pfam" id="PF23839">
    <property type="entry name" value="DUF7209"/>
    <property type="match status" value="1"/>
</dbReference>
<accession>A0A0E3D9F0</accession>
<evidence type="ECO:0000313" key="1">
    <source>
        <dbReference type="EMBL" id="AHJ87067.1"/>
    </source>
</evidence>
<keyword evidence="2" id="KW-1185">Reference proteome</keyword>
<proteinExistence type="predicted"/>
<dbReference type="RefSeq" id="YP_009149590.1">
    <property type="nucleotide sequence ID" value="NC_027355.1"/>
</dbReference>
<dbReference type="Proteomes" id="UP000033014">
    <property type="component" value="Segment"/>
</dbReference>
<reference evidence="2" key="1">
    <citation type="submission" date="2014-01" db="EMBL/GenBank/DDBJ databases">
        <title>Genomic and Proteomic Analysis of Broad Host Range Virulent Bacillus Group Phage BCP8-2 Leading To the Creation of New Genus within Myoviruses.</title>
        <authorList>
            <person name="Bandara N."/>
            <person name="Asare P.T."/>
            <person name="Kim K.P."/>
        </authorList>
    </citation>
    <scope>NUCLEOTIDE SEQUENCE [LARGE SCALE GENOMIC DNA]</scope>
</reference>
<dbReference type="InterPro" id="IPR055633">
    <property type="entry name" value="DUF7209"/>
</dbReference>
<dbReference type="OrthoDB" id="26137at10239"/>
<organism evidence="1 2">
    <name type="scientific">Bacillus phage BCP8-2</name>
    <dbReference type="NCBI Taxonomy" id="1129192"/>
    <lineage>
        <taxon>Viruses</taxon>
        <taxon>Duplodnaviria</taxon>
        <taxon>Heunggongvirae</taxon>
        <taxon>Uroviricota</taxon>
        <taxon>Caudoviricetes</taxon>
        <taxon>Herelleviridae</taxon>
        <taxon>Bastillevirinae</taxon>
        <taxon>Caeruleovirus</taxon>
        <taxon>Caeruleovirus BCP82</taxon>
    </lineage>
</organism>
<name>A0A0E3D9F0_9CAUD</name>
<gene>
    <name evidence="1" type="ORF">BCP8-2_029</name>
</gene>
<sequence>MAKLQTVELTMMTSEKVYVPLETFNLGGVPETPDSVIGNYIKGSRAPMLRVYATADLTGDYFYVNPKMIVKMVPSYA</sequence>
<evidence type="ECO:0000313" key="2">
    <source>
        <dbReference type="Proteomes" id="UP000033014"/>
    </source>
</evidence>
<protein>
    <submittedName>
        <fullName evidence="1">Uncharacterized protein</fullName>
    </submittedName>
</protein>
<dbReference type="EMBL" id="KJ081346">
    <property type="protein sequence ID" value="AHJ87067.1"/>
    <property type="molecule type" value="Genomic_DNA"/>
</dbReference>
<reference evidence="1 2" key="2">
    <citation type="journal article" date="2015" name="Arch. Virol.">
        <title>Complete genome sequence analysis and identification of putative metallo-beta-lactamase and SpoIIIE homologs in Bacillus cereus group phage BCP8-2, a new member of the proposed Bastille-like group.</title>
        <authorList>
            <person name="Asare P.T."/>
            <person name="Bandara N."/>
            <person name="Jeong T.Y."/>
            <person name="Ryu S."/>
            <person name="Klumpp J."/>
            <person name="Kim K.P."/>
        </authorList>
    </citation>
    <scope>NUCLEOTIDE SEQUENCE [LARGE SCALE GENOMIC DNA]</scope>
    <source>
        <strain evidence="1">BCP8-2</strain>
    </source>
</reference>
<dbReference type="GeneID" id="24723293"/>
<dbReference type="KEGG" id="vg:24723293"/>